<feature type="region of interest" description="Disordered" evidence="3">
    <location>
        <begin position="244"/>
        <end position="300"/>
    </location>
</feature>
<feature type="compositionally biased region" description="Basic and acidic residues" evidence="3">
    <location>
        <begin position="256"/>
        <end position="268"/>
    </location>
</feature>
<dbReference type="InterPro" id="IPR051418">
    <property type="entry name" value="Spondin/Thrombospondin_T1"/>
</dbReference>
<accession>A0A8S4RB07</accession>
<dbReference type="Proteomes" id="UP000838756">
    <property type="component" value="Unassembled WGS sequence"/>
</dbReference>
<keyword evidence="6" id="KW-1185">Reference proteome</keyword>
<dbReference type="PANTHER" id="PTHR11311:SF16">
    <property type="entry name" value="SPONDIN-1"/>
    <property type="match status" value="1"/>
</dbReference>
<protein>
    <submittedName>
        <fullName evidence="5">Jg5312 protein</fullName>
    </submittedName>
</protein>
<dbReference type="Gene3D" id="2.20.100.10">
    <property type="entry name" value="Thrombospondin type-1 (TSP1) repeat"/>
    <property type="match status" value="1"/>
</dbReference>
<proteinExistence type="predicted"/>
<dbReference type="InterPro" id="IPR036383">
    <property type="entry name" value="TSP1_rpt_sf"/>
</dbReference>
<dbReference type="InterPro" id="IPR038678">
    <property type="entry name" value="Spondin_N_sf"/>
</dbReference>
<evidence type="ECO:0000256" key="2">
    <source>
        <dbReference type="ARBA" id="ARBA00022530"/>
    </source>
</evidence>
<organism evidence="5 6">
    <name type="scientific">Pararge aegeria aegeria</name>
    <dbReference type="NCBI Taxonomy" id="348720"/>
    <lineage>
        <taxon>Eukaryota</taxon>
        <taxon>Metazoa</taxon>
        <taxon>Ecdysozoa</taxon>
        <taxon>Arthropoda</taxon>
        <taxon>Hexapoda</taxon>
        <taxon>Insecta</taxon>
        <taxon>Pterygota</taxon>
        <taxon>Neoptera</taxon>
        <taxon>Endopterygota</taxon>
        <taxon>Lepidoptera</taxon>
        <taxon>Glossata</taxon>
        <taxon>Ditrysia</taxon>
        <taxon>Papilionoidea</taxon>
        <taxon>Nymphalidae</taxon>
        <taxon>Satyrinae</taxon>
        <taxon>Satyrini</taxon>
        <taxon>Parargina</taxon>
        <taxon>Pararge</taxon>
    </lineage>
</organism>
<dbReference type="InterPro" id="IPR009465">
    <property type="entry name" value="Spondin_N"/>
</dbReference>
<evidence type="ECO:0000313" key="5">
    <source>
        <dbReference type="EMBL" id="CAH2232687.1"/>
    </source>
</evidence>
<dbReference type="PANTHER" id="PTHR11311">
    <property type="entry name" value="SPONDIN"/>
    <property type="match status" value="1"/>
</dbReference>
<name>A0A8S4RB07_9NEOP</name>
<dbReference type="EMBL" id="CAKXAJ010024914">
    <property type="protein sequence ID" value="CAH2232687.1"/>
    <property type="molecule type" value="Genomic_DNA"/>
</dbReference>
<dbReference type="AlphaFoldDB" id="A0A8S4RB07"/>
<dbReference type="PROSITE" id="PS51020">
    <property type="entry name" value="SPONDIN"/>
    <property type="match status" value="1"/>
</dbReference>
<dbReference type="OrthoDB" id="347314at2759"/>
<evidence type="ECO:0000313" key="6">
    <source>
        <dbReference type="Proteomes" id="UP000838756"/>
    </source>
</evidence>
<feature type="domain" description="Spondin" evidence="4">
    <location>
        <begin position="30"/>
        <end position="224"/>
    </location>
</feature>
<keyword evidence="2" id="KW-0272">Extracellular matrix</keyword>
<dbReference type="Gene3D" id="2.60.40.2130">
    <property type="entry name" value="F-spondin domain"/>
    <property type="match status" value="1"/>
</dbReference>
<comment type="subcellular location">
    <subcellularLocation>
        <location evidence="1">Secreted</location>
        <location evidence="1">Extracellular space</location>
        <location evidence="1">Extracellular matrix</location>
    </subcellularLocation>
</comment>
<evidence type="ECO:0000256" key="3">
    <source>
        <dbReference type="SAM" id="MobiDB-lite"/>
    </source>
</evidence>
<gene>
    <name evidence="5" type="primary">jg5312</name>
    <name evidence="5" type="ORF">PAEG_LOCUS10907</name>
</gene>
<evidence type="ECO:0000256" key="1">
    <source>
        <dbReference type="ARBA" id="ARBA00004498"/>
    </source>
</evidence>
<keyword evidence="2" id="KW-0964">Secreted</keyword>
<evidence type="ECO:0000259" key="4">
    <source>
        <dbReference type="PROSITE" id="PS51020"/>
    </source>
</evidence>
<reference evidence="5" key="1">
    <citation type="submission" date="2022-03" db="EMBL/GenBank/DDBJ databases">
        <authorList>
            <person name="Lindestad O."/>
        </authorList>
    </citation>
    <scope>NUCLEOTIDE SEQUENCE</scope>
</reference>
<feature type="compositionally biased region" description="Polar residues" evidence="3">
    <location>
        <begin position="270"/>
        <end position="289"/>
    </location>
</feature>
<dbReference type="NCBIfam" id="NF038123">
    <property type="entry name" value="NF038123_dom"/>
    <property type="match status" value="1"/>
</dbReference>
<comment type="caution">
    <text evidence="5">The sequence shown here is derived from an EMBL/GenBank/DDBJ whole genome shotgun (WGS) entry which is preliminary data.</text>
</comment>
<sequence>MPDVWYNFVGPLSKQICEDRRNMEDMQPVENANCEVCEDAQYLLTFEGIWSCHTHPLLFPNQELAASPHFSDVVGASHSKNYNVFKINSDASDALKMLAAQGNTTKLEMQMINLVGLSVRTVIKASGQPRPNMETHSIFRVSREHHLVSLVTAIIPSPDWFLGVSNMELCEVNTNRWAPNLTLNLYPLDAGTDSGLKFDSPNEDTLPPKPISSAVINKSVPKEQFKPFARLHFNLMRTYATDNCETSTSTDEFTENEDRDRWDSRERQAVSGQSEQNEISPTTTPSPNEEISPDPDTSDDCPMTAWEEWEPCAGECVDNVYFGYKTRSRYYLVDGVAVGMDVNGPEMKVPEECFIKYSDHETVPCEEECEEEETVIRYSN</sequence>
<dbReference type="Pfam" id="PF06468">
    <property type="entry name" value="Spond_N"/>
    <property type="match status" value="1"/>
</dbReference>